<gene>
    <name evidence="2" type="ORF">SALB_01813</name>
</gene>
<dbReference type="InterPro" id="IPR036380">
    <property type="entry name" value="Isochorismatase-like_sf"/>
</dbReference>
<evidence type="ECO:0000313" key="3">
    <source>
        <dbReference type="Proteomes" id="UP000288351"/>
    </source>
</evidence>
<dbReference type="GO" id="GO:0016787">
    <property type="term" value="F:hydrolase activity"/>
    <property type="evidence" value="ECO:0007669"/>
    <property type="project" value="UniProtKB-KW"/>
</dbReference>
<evidence type="ECO:0000313" key="2">
    <source>
        <dbReference type="EMBL" id="GCB89139.1"/>
    </source>
</evidence>
<feature type="domain" description="Isochorismatase-like" evidence="1">
    <location>
        <begin position="17"/>
        <end position="168"/>
    </location>
</feature>
<protein>
    <submittedName>
        <fullName evidence="2">Hydrolase</fullName>
    </submittedName>
</protein>
<organism evidence="2 3">
    <name type="scientific">Streptomyces noursei</name>
    <name type="common">Streptomyces albulus</name>
    <dbReference type="NCBI Taxonomy" id="1971"/>
    <lineage>
        <taxon>Bacteria</taxon>
        <taxon>Bacillati</taxon>
        <taxon>Actinomycetota</taxon>
        <taxon>Actinomycetes</taxon>
        <taxon>Kitasatosporales</taxon>
        <taxon>Streptomycetaceae</taxon>
        <taxon>Streptomyces</taxon>
    </lineage>
</organism>
<accession>A0A059W116</accession>
<dbReference type="eggNOG" id="COG1335">
    <property type="taxonomic scope" value="Bacteria"/>
</dbReference>
<proteinExistence type="predicted"/>
<dbReference type="STRING" id="68570.DC74_1008"/>
<dbReference type="EMBL" id="BHXC01000006">
    <property type="protein sequence ID" value="GCB89139.1"/>
    <property type="molecule type" value="Genomic_DNA"/>
</dbReference>
<evidence type="ECO:0000259" key="1">
    <source>
        <dbReference type="Pfam" id="PF00857"/>
    </source>
</evidence>
<dbReference type="InterPro" id="IPR053152">
    <property type="entry name" value="Hydrolase_YcaC-like"/>
</dbReference>
<reference evidence="2 3" key="1">
    <citation type="journal article" date="2019" name="Microbiol. Resour. Announc.">
        <title>Draft Genome Sequence of the Most Traditional epsilon-Poly-l-Lysine Producer, Streptomyces albulus NBRC14147.</title>
        <authorList>
            <person name="Yamanaka K."/>
            <person name="Hamano Y."/>
        </authorList>
    </citation>
    <scope>NUCLEOTIDE SEQUENCE [LARGE SCALE GENOMIC DNA]</scope>
    <source>
        <strain evidence="2 3">NBRC 14147</strain>
    </source>
</reference>
<dbReference type="Proteomes" id="UP000288351">
    <property type="component" value="Unassembled WGS sequence"/>
</dbReference>
<dbReference type="Gene3D" id="3.40.50.850">
    <property type="entry name" value="Isochorismatase-like"/>
    <property type="match status" value="1"/>
</dbReference>
<keyword evidence="2" id="KW-0378">Hydrolase</keyword>
<comment type="caution">
    <text evidence="2">The sequence shown here is derived from an EMBL/GenBank/DDBJ whole genome shotgun (WGS) entry which is preliminary data.</text>
</comment>
<dbReference type="PANTHER" id="PTHR43559">
    <property type="entry name" value="HYDROLASE YCAC-RELATED"/>
    <property type="match status" value="1"/>
</dbReference>
<dbReference type="AlphaFoldDB" id="A0A059W116"/>
<sequence length="208" mass="21643">MSGRNKFLESLTRENAAVVLVDHQVGLLSGVRDITVGELKHNVVALAKAATVLGIPLVVTTTAAGSMWGPTAPELVEALPAGLKIIDRSTVNAWHDDRVREAIEATGRQKLIFAGVSLEVCAALPAYSATAAGYDTYVAVDASGTFSQTKRQAGLARMQQAGVIVSDYATLMVEALADNAAPEAGAVYAALDMPFAVLVGQIAEAHQA</sequence>
<dbReference type="RefSeq" id="WP_016572815.1">
    <property type="nucleotide sequence ID" value="NZ_BHXC01000006.1"/>
</dbReference>
<dbReference type="InterPro" id="IPR000868">
    <property type="entry name" value="Isochorismatase-like_dom"/>
</dbReference>
<dbReference type="Pfam" id="PF00857">
    <property type="entry name" value="Isochorismatase"/>
    <property type="match status" value="1"/>
</dbReference>
<name>A0A059W116_STRNR</name>
<dbReference type="PANTHER" id="PTHR43559:SF1">
    <property type="entry name" value="HYDROLASE"/>
    <property type="match status" value="1"/>
</dbReference>
<dbReference type="SUPFAM" id="SSF52499">
    <property type="entry name" value="Isochorismatase-like hydrolases"/>
    <property type="match status" value="1"/>
</dbReference>